<accession>A0A382NYE4</accession>
<dbReference type="AlphaFoldDB" id="A0A382NYE4"/>
<name>A0A382NYE4_9ZZZZ</name>
<proteinExistence type="predicted"/>
<evidence type="ECO:0000313" key="1">
    <source>
        <dbReference type="EMBL" id="SVC66139.1"/>
    </source>
</evidence>
<organism evidence="1">
    <name type="scientific">marine metagenome</name>
    <dbReference type="NCBI Taxonomy" id="408172"/>
    <lineage>
        <taxon>unclassified sequences</taxon>
        <taxon>metagenomes</taxon>
        <taxon>ecological metagenomes</taxon>
    </lineage>
</organism>
<feature type="non-terminal residue" evidence="1">
    <location>
        <position position="314"/>
    </location>
</feature>
<sequence length="314" mass="35974">MYDGGMETLCLNETKAAMRSIVCKVLRVWAKSLVKVTPTREKICKKGSHGTVYTLPATIWELEQQVAFESLWATRLNVPPKECLINLRSFEVKEGKYDGQNLTRSFMLNDTELYPNFTFDYHNEPIHANCEAKSNFFGWFDWTGLPTAENLEVLLDPKNFVHNSVVFATFSAAWRRNDSIPTELLDDAKSRVRGEQKLVFHTTDAVEKYLLEHTGHHVKCVVSVEYQAQQTPMMLIGLTNSRAVLDAHRPERERLRRSEKKVGGTPLDITTKNAVRADLRSCKYTKAQVMQRNNATNAQVRSVLYWLQTWGDQA</sequence>
<protein>
    <submittedName>
        <fullName evidence="1">Uncharacterized protein</fullName>
    </submittedName>
</protein>
<gene>
    <name evidence="1" type="ORF">METZ01_LOCUS318993</name>
</gene>
<dbReference type="EMBL" id="UINC01103619">
    <property type="protein sequence ID" value="SVC66139.1"/>
    <property type="molecule type" value="Genomic_DNA"/>
</dbReference>
<reference evidence="1" key="1">
    <citation type="submission" date="2018-05" db="EMBL/GenBank/DDBJ databases">
        <authorList>
            <person name="Lanie J.A."/>
            <person name="Ng W.-L."/>
            <person name="Kazmierczak K.M."/>
            <person name="Andrzejewski T.M."/>
            <person name="Davidsen T.M."/>
            <person name="Wayne K.J."/>
            <person name="Tettelin H."/>
            <person name="Glass J.I."/>
            <person name="Rusch D."/>
            <person name="Podicherti R."/>
            <person name="Tsui H.-C.T."/>
            <person name="Winkler M.E."/>
        </authorList>
    </citation>
    <scope>NUCLEOTIDE SEQUENCE</scope>
</reference>